<gene>
    <name evidence="5" type="ORF">SAMN04489723_10829</name>
</gene>
<keyword evidence="3" id="KW-0233">DNA recombination</keyword>
<evidence type="ECO:0000313" key="5">
    <source>
        <dbReference type="EMBL" id="SFB35893.1"/>
    </source>
</evidence>
<evidence type="ECO:0000259" key="4">
    <source>
        <dbReference type="PROSITE" id="PS51898"/>
    </source>
</evidence>
<dbReference type="PROSITE" id="PS51898">
    <property type="entry name" value="TYR_RECOMBINASE"/>
    <property type="match status" value="1"/>
</dbReference>
<dbReference type="Pfam" id="PF17293">
    <property type="entry name" value="Arm-DNA-bind_5"/>
    <property type="match status" value="1"/>
</dbReference>
<dbReference type="PANTHER" id="PTHR30349">
    <property type="entry name" value="PHAGE INTEGRASE-RELATED"/>
    <property type="match status" value="1"/>
</dbReference>
<protein>
    <submittedName>
        <fullName evidence="5">Site-specific recombinase XerD</fullName>
    </submittedName>
</protein>
<dbReference type="InterPro" id="IPR002104">
    <property type="entry name" value="Integrase_catalytic"/>
</dbReference>
<dbReference type="GO" id="GO:0006310">
    <property type="term" value="P:DNA recombination"/>
    <property type="evidence" value="ECO:0007669"/>
    <property type="project" value="UniProtKB-KW"/>
</dbReference>
<dbReference type="GO" id="GO:0003677">
    <property type="term" value="F:DNA binding"/>
    <property type="evidence" value="ECO:0007669"/>
    <property type="project" value="UniProtKB-KW"/>
</dbReference>
<dbReference type="STRING" id="237018.SAMN04489723_10829"/>
<dbReference type="AlphaFoldDB" id="A0A1I1AHS6"/>
<dbReference type="Pfam" id="PF00589">
    <property type="entry name" value="Phage_integrase"/>
    <property type="match status" value="1"/>
</dbReference>
<sequence length="404" mass="47027">MLEKSFGLLFFLKQSKKNQNGERYIYLRITVDRISKELSTKRLWKTSRWNAAAGRAEGNNQDSKTLNVYLETLYFKALQAKKHLIDTDREVSSEAIKNFLLGIGEKKRMIIEIFHDHNSQVKSLIGKEYTPATLQRYLTTLDHTLCFIRWKYDKEDMDIQLLDYDFISSFSFWLKTVKNCNHNTTMKYLTNFKKIVLICVKNGWLIRNPFLQFKMVKKEVIRSILTEGEIQKISEKIFVTDRLNHVRDIFLFSCYTGLAYIDVKNLGKNQIVIGIDGELWIHTHRQKTNSPTRLPLLPKALQLINKYKTHEMCISGKHVLPVLSNQKMNSYLKEIADVCGINKPLTFHIARHTFATTITLGNGVPIETVSKMLGHKSITQTQHYAKILDTKISFDMQALREKLQ</sequence>
<dbReference type="Gene3D" id="1.10.150.130">
    <property type="match status" value="1"/>
</dbReference>
<comment type="similarity">
    <text evidence="1">Belongs to the 'phage' integrase family.</text>
</comment>
<dbReference type="Gene3D" id="1.10.443.10">
    <property type="entry name" value="Intergrase catalytic core"/>
    <property type="match status" value="1"/>
</dbReference>
<dbReference type="InterPro" id="IPR050090">
    <property type="entry name" value="Tyrosine_recombinase_XerCD"/>
</dbReference>
<dbReference type="OrthoDB" id="9806835at2"/>
<organism evidence="5 6">
    <name type="scientific">Algoriphagus aquimarinus</name>
    <dbReference type="NCBI Taxonomy" id="237018"/>
    <lineage>
        <taxon>Bacteria</taxon>
        <taxon>Pseudomonadati</taxon>
        <taxon>Bacteroidota</taxon>
        <taxon>Cytophagia</taxon>
        <taxon>Cytophagales</taxon>
        <taxon>Cyclobacteriaceae</taxon>
        <taxon>Algoriphagus</taxon>
    </lineage>
</organism>
<dbReference type="EMBL" id="FOKK01000008">
    <property type="protein sequence ID" value="SFB35893.1"/>
    <property type="molecule type" value="Genomic_DNA"/>
</dbReference>
<evidence type="ECO:0000256" key="1">
    <source>
        <dbReference type="ARBA" id="ARBA00008857"/>
    </source>
</evidence>
<dbReference type="PANTHER" id="PTHR30349:SF64">
    <property type="entry name" value="PROPHAGE INTEGRASE INTD-RELATED"/>
    <property type="match status" value="1"/>
</dbReference>
<dbReference type="InterPro" id="IPR011010">
    <property type="entry name" value="DNA_brk_join_enz"/>
</dbReference>
<evidence type="ECO:0000256" key="3">
    <source>
        <dbReference type="ARBA" id="ARBA00023172"/>
    </source>
</evidence>
<dbReference type="Proteomes" id="UP000198790">
    <property type="component" value="Unassembled WGS sequence"/>
</dbReference>
<accession>A0A1I1AHS6</accession>
<evidence type="ECO:0000256" key="2">
    <source>
        <dbReference type="ARBA" id="ARBA00023125"/>
    </source>
</evidence>
<keyword evidence="2" id="KW-0238">DNA-binding</keyword>
<evidence type="ECO:0000313" key="6">
    <source>
        <dbReference type="Proteomes" id="UP000198790"/>
    </source>
</evidence>
<dbReference type="CDD" id="cd01185">
    <property type="entry name" value="INTN1_C_like"/>
    <property type="match status" value="1"/>
</dbReference>
<reference evidence="5 6" key="1">
    <citation type="submission" date="2016-10" db="EMBL/GenBank/DDBJ databases">
        <authorList>
            <person name="de Groot N.N."/>
        </authorList>
    </citation>
    <scope>NUCLEOTIDE SEQUENCE [LARGE SCALE GENOMIC DNA]</scope>
    <source>
        <strain evidence="5 6">DSM 23399</strain>
    </source>
</reference>
<dbReference type="InterPro" id="IPR010998">
    <property type="entry name" value="Integrase_recombinase_N"/>
</dbReference>
<dbReference type="InterPro" id="IPR025269">
    <property type="entry name" value="SAM-like_dom"/>
</dbReference>
<proteinExistence type="inferred from homology"/>
<dbReference type="Pfam" id="PF13102">
    <property type="entry name" value="Phage_int_SAM_5"/>
    <property type="match status" value="1"/>
</dbReference>
<dbReference type="RefSeq" id="WP_092897606.1">
    <property type="nucleotide sequence ID" value="NZ_FOKK01000008.1"/>
</dbReference>
<feature type="domain" description="Tyr recombinase" evidence="4">
    <location>
        <begin position="220"/>
        <end position="404"/>
    </location>
</feature>
<dbReference type="InterPro" id="IPR013762">
    <property type="entry name" value="Integrase-like_cat_sf"/>
</dbReference>
<name>A0A1I1AHS6_9BACT</name>
<keyword evidence="6" id="KW-1185">Reference proteome</keyword>
<dbReference type="GO" id="GO:0015074">
    <property type="term" value="P:DNA integration"/>
    <property type="evidence" value="ECO:0007669"/>
    <property type="project" value="InterPro"/>
</dbReference>
<dbReference type="InterPro" id="IPR035386">
    <property type="entry name" value="Arm-DNA-bind_5"/>
</dbReference>
<dbReference type="SUPFAM" id="SSF56349">
    <property type="entry name" value="DNA breaking-rejoining enzymes"/>
    <property type="match status" value="1"/>
</dbReference>